<accession>A0A2I0WP44</accession>
<reference evidence="4 5" key="2">
    <citation type="journal article" date="2017" name="Nature">
        <title>The Apostasia genome and the evolution of orchids.</title>
        <authorList>
            <person name="Zhang G.Q."/>
            <person name="Liu K.W."/>
            <person name="Li Z."/>
            <person name="Lohaus R."/>
            <person name="Hsiao Y.Y."/>
            <person name="Niu S.C."/>
            <person name="Wang J.Y."/>
            <person name="Lin Y.C."/>
            <person name="Xu Q."/>
            <person name="Chen L.J."/>
            <person name="Yoshida K."/>
            <person name="Fujiwara S."/>
            <person name="Wang Z.W."/>
            <person name="Zhang Y.Q."/>
            <person name="Mitsuda N."/>
            <person name="Wang M."/>
            <person name="Liu G.H."/>
            <person name="Pecoraro L."/>
            <person name="Huang H.X."/>
            <person name="Xiao X.J."/>
            <person name="Lin M."/>
            <person name="Wu X.Y."/>
            <person name="Wu W.L."/>
            <person name="Chen Y.Y."/>
            <person name="Chang S.B."/>
            <person name="Sakamoto S."/>
            <person name="Ohme-Takagi M."/>
            <person name="Yagi M."/>
            <person name="Zeng S.J."/>
            <person name="Shen C.Y."/>
            <person name="Yeh C.M."/>
            <person name="Luo Y.B."/>
            <person name="Tsai W.C."/>
            <person name="Van de Peer Y."/>
            <person name="Liu Z.J."/>
        </authorList>
    </citation>
    <scope>NUCLEOTIDE SEQUENCE [LARGE SCALE GENOMIC DNA]</scope>
    <source>
        <tissue evidence="4">The whole plant</tissue>
    </source>
</reference>
<evidence type="ECO:0000313" key="4">
    <source>
        <dbReference type="EMBL" id="PKU77439.1"/>
    </source>
</evidence>
<evidence type="ECO:0000256" key="1">
    <source>
        <dbReference type="ARBA" id="ARBA00006010"/>
    </source>
</evidence>
<gene>
    <name evidence="4" type="ORF">MA16_Dca025994</name>
</gene>
<sequence length="111" mass="11906">MTMVAIPLASSSSPSPKRVKGYDPRGPVTCDEFPRVCWVTGSPGPDCCRRRCVNIDSNTNNCGRCGRHCSWGEICCRGDCVNALLDSENCGGCGNKCNESGFCKQGLCDYA</sequence>
<keyword evidence="4" id="KW-0456">Lyase</keyword>
<evidence type="ECO:0000313" key="5">
    <source>
        <dbReference type="Proteomes" id="UP000233837"/>
    </source>
</evidence>
<keyword evidence="5" id="KW-1185">Reference proteome</keyword>
<evidence type="ECO:0000256" key="2">
    <source>
        <dbReference type="ARBA" id="ARBA00022729"/>
    </source>
</evidence>
<feature type="region of interest" description="Disordered" evidence="3">
    <location>
        <begin position="1"/>
        <end position="20"/>
    </location>
</feature>
<dbReference type="PANTHER" id="PTHR33227:SF21">
    <property type="entry name" value="F12F1.21 PROTEIN"/>
    <property type="match status" value="1"/>
</dbReference>
<dbReference type="Proteomes" id="UP000233837">
    <property type="component" value="Unassembled WGS sequence"/>
</dbReference>
<dbReference type="AlphaFoldDB" id="A0A2I0WP44"/>
<dbReference type="Pfam" id="PF04885">
    <property type="entry name" value="Stig1"/>
    <property type="match status" value="1"/>
</dbReference>
<protein>
    <submittedName>
        <fullName evidence="4">Pectate lyase</fullName>
    </submittedName>
</protein>
<dbReference type="GO" id="GO:0016829">
    <property type="term" value="F:lyase activity"/>
    <property type="evidence" value="ECO:0007669"/>
    <property type="project" value="UniProtKB-KW"/>
</dbReference>
<dbReference type="InterPro" id="IPR006969">
    <property type="entry name" value="Stig-like"/>
</dbReference>
<evidence type="ECO:0000256" key="3">
    <source>
        <dbReference type="SAM" id="MobiDB-lite"/>
    </source>
</evidence>
<organism evidence="4 5">
    <name type="scientific">Dendrobium catenatum</name>
    <dbReference type="NCBI Taxonomy" id="906689"/>
    <lineage>
        <taxon>Eukaryota</taxon>
        <taxon>Viridiplantae</taxon>
        <taxon>Streptophyta</taxon>
        <taxon>Embryophyta</taxon>
        <taxon>Tracheophyta</taxon>
        <taxon>Spermatophyta</taxon>
        <taxon>Magnoliopsida</taxon>
        <taxon>Liliopsida</taxon>
        <taxon>Asparagales</taxon>
        <taxon>Orchidaceae</taxon>
        <taxon>Epidendroideae</taxon>
        <taxon>Malaxideae</taxon>
        <taxon>Dendrobiinae</taxon>
        <taxon>Dendrobium</taxon>
    </lineage>
</organism>
<comment type="similarity">
    <text evidence="1">Belongs to the STIG1 family.</text>
</comment>
<keyword evidence="2" id="KW-0732">Signal</keyword>
<reference evidence="4 5" key="1">
    <citation type="journal article" date="2016" name="Sci. Rep.">
        <title>The Dendrobium catenatum Lindl. genome sequence provides insights into polysaccharide synthase, floral development and adaptive evolution.</title>
        <authorList>
            <person name="Zhang G.Q."/>
            <person name="Xu Q."/>
            <person name="Bian C."/>
            <person name="Tsai W.C."/>
            <person name="Yeh C.M."/>
            <person name="Liu K.W."/>
            <person name="Yoshida K."/>
            <person name="Zhang L.S."/>
            <person name="Chang S.B."/>
            <person name="Chen F."/>
            <person name="Shi Y."/>
            <person name="Su Y.Y."/>
            <person name="Zhang Y.Q."/>
            <person name="Chen L.J."/>
            <person name="Yin Y."/>
            <person name="Lin M."/>
            <person name="Huang H."/>
            <person name="Deng H."/>
            <person name="Wang Z.W."/>
            <person name="Zhu S.L."/>
            <person name="Zhao X."/>
            <person name="Deng C."/>
            <person name="Niu S.C."/>
            <person name="Huang J."/>
            <person name="Wang M."/>
            <person name="Liu G.H."/>
            <person name="Yang H.J."/>
            <person name="Xiao X.J."/>
            <person name="Hsiao Y.Y."/>
            <person name="Wu W.L."/>
            <person name="Chen Y.Y."/>
            <person name="Mitsuda N."/>
            <person name="Ohme-Takagi M."/>
            <person name="Luo Y.B."/>
            <person name="Van de Peer Y."/>
            <person name="Liu Z.J."/>
        </authorList>
    </citation>
    <scope>NUCLEOTIDE SEQUENCE [LARGE SCALE GENOMIC DNA]</scope>
    <source>
        <tissue evidence="4">The whole plant</tissue>
    </source>
</reference>
<name>A0A2I0WP44_9ASPA</name>
<proteinExistence type="inferred from homology"/>
<dbReference type="PANTHER" id="PTHR33227">
    <property type="entry name" value="STIGMA-SPECIFIC STIG1-LIKE PROTEIN 3"/>
    <property type="match status" value="1"/>
</dbReference>
<dbReference type="EMBL" id="KZ502502">
    <property type="protein sequence ID" value="PKU77439.1"/>
    <property type="molecule type" value="Genomic_DNA"/>
</dbReference>